<evidence type="ECO:0000313" key="2">
    <source>
        <dbReference type="Proteomes" id="UP000295658"/>
    </source>
</evidence>
<dbReference type="RefSeq" id="WP_424565329.1">
    <property type="nucleotide sequence ID" value="NZ_SLUL01000003.1"/>
</dbReference>
<sequence>MKSFQEHSELLKDLHVPAFGYELIRQVVFPSMFGKDTSFILYWVGKELARKYPLQTIEEIISFFEKAGWGTLTLLEEKKDEYEFELNGPLVSTRFDWGDSCTFQLEAGFLAQQIEQQKRQIAETYEQQKKKSKTVYFTVKWDRKDHI</sequence>
<protein>
    <submittedName>
        <fullName evidence="1">Uncharacterized protein DUF2507</fullName>
    </submittedName>
</protein>
<dbReference type="Pfam" id="PF10702">
    <property type="entry name" value="DUF2507"/>
    <property type="match status" value="1"/>
</dbReference>
<organism evidence="1 2">
    <name type="scientific">Thermolongibacillus altinsuensis</name>
    <dbReference type="NCBI Taxonomy" id="575256"/>
    <lineage>
        <taxon>Bacteria</taxon>
        <taxon>Bacillati</taxon>
        <taxon>Bacillota</taxon>
        <taxon>Bacilli</taxon>
        <taxon>Bacillales</taxon>
        <taxon>Anoxybacillaceae</taxon>
        <taxon>Thermolongibacillus</taxon>
    </lineage>
</organism>
<comment type="caution">
    <text evidence="1">The sequence shown here is derived from an EMBL/GenBank/DDBJ whole genome shotgun (WGS) entry which is preliminary data.</text>
</comment>
<reference evidence="1 2" key="1">
    <citation type="submission" date="2019-03" db="EMBL/GenBank/DDBJ databases">
        <title>Genomic Encyclopedia of Type Strains, Phase IV (KMG-IV): sequencing the most valuable type-strain genomes for metagenomic binning, comparative biology and taxonomic classification.</title>
        <authorList>
            <person name="Goeker M."/>
        </authorList>
    </citation>
    <scope>NUCLEOTIDE SEQUENCE [LARGE SCALE GENOMIC DNA]</scope>
    <source>
        <strain evidence="1 2">DSM 24979</strain>
    </source>
</reference>
<dbReference type="SUPFAM" id="SSF111126">
    <property type="entry name" value="Ligand-binding domain in the NO signalling and Golgi transport"/>
    <property type="match status" value="1"/>
</dbReference>
<evidence type="ECO:0000313" key="1">
    <source>
        <dbReference type="EMBL" id="TCL51882.1"/>
    </source>
</evidence>
<dbReference type="InterPro" id="IPR024096">
    <property type="entry name" value="NO_sig/Golgi_transp_ligand-bd"/>
</dbReference>
<dbReference type="EMBL" id="SLUL01000003">
    <property type="protein sequence ID" value="TCL51882.1"/>
    <property type="molecule type" value="Genomic_DNA"/>
</dbReference>
<gene>
    <name evidence="1" type="ORF">EDD69_103124</name>
</gene>
<dbReference type="Gene3D" id="3.30.1380.20">
    <property type="entry name" value="Trafficking protein particle complex subunit 3"/>
    <property type="match status" value="1"/>
</dbReference>
<dbReference type="Proteomes" id="UP000295658">
    <property type="component" value="Unassembled WGS sequence"/>
</dbReference>
<keyword evidence="2" id="KW-1185">Reference proteome</keyword>
<dbReference type="AlphaFoldDB" id="A0A4R1QFZ7"/>
<accession>A0A4R1QFZ7</accession>
<proteinExistence type="predicted"/>
<dbReference type="InterPro" id="IPR019642">
    <property type="entry name" value="DUF2507"/>
</dbReference>
<name>A0A4R1QFZ7_9BACL</name>